<dbReference type="EMBL" id="CP043875">
    <property type="protein sequence ID" value="WOF16065.1"/>
    <property type="molecule type" value="Genomic_DNA"/>
</dbReference>
<feature type="domain" description="HhH-GPD" evidence="10">
    <location>
        <begin position="40"/>
        <end position="195"/>
    </location>
</feature>
<comment type="similarity">
    <text evidence="1">Belongs to the Nth/MutY family.</text>
</comment>
<dbReference type="InterPro" id="IPR011257">
    <property type="entry name" value="DNA_glycosylase"/>
</dbReference>
<dbReference type="Proteomes" id="UP001301797">
    <property type="component" value="Chromosome"/>
</dbReference>
<dbReference type="GO" id="GO:0006284">
    <property type="term" value="P:base-excision repair"/>
    <property type="evidence" value="ECO:0007669"/>
    <property type="project" value="InterPro"/>
</dbReference>
<keyword evidence="2" id="KW-0004">4Fe-4S</keyword>
<evidence type="ECO:0000256" key="8">
    <source>
        <dbReference type="ARBA" id="ARBA00023204"/>
    </source>
</evidence>
<protein>
    <submittedName>
        <fullName evidence="11">Fe-S cluster assembly protein HesB</fullName>
    </submittedName>
</protein>
<proteinExistence type="inferred from homology"/>
<dbReference type="InterPro" id="IPR003265">
    <property type="entry name" value="HhH-GPD_domain"/>
</dbReference>
<name>A0AA97I2A8_9EURY</name>
<keyword evidence="3" id="KW-0479">Metal-binding</keyword>
<keyword evidence="9" id="KW-0326">Glycosidase</keyword>
<dbReference type="GO" id="GO:0051539">
    <property type="term" value="F:4 iron, 4 sulfur cluster binding"/>
    <property type="evidence" value="ECO:0007669"/>
    <property type="project" value="UniProtKB-KW"/>
</dbReference>
<gene>
    <name evidence="11" type="ORF">F1737_04765</name>
</gene>
<dbReference type="GO" id="GO:0003677">
    <property type="term" value="F:DNA binding"/>
    <property type="evidence" value="ECO:0007669"/>
    <property type="project" value="InterPro"/>
</dbReference>
<dbReference type="Gene3D" id="1.10.340.30">
    <property type="entry name" value="Hypothetical protein, domain 2"/>
    <property type="match status" value="1"/>
</dbReference>
<dbReference type="InterPro" id="IPR000445">
    <property type="entry name" value="HhH_motif"/>
</dbReference>
<dbReference type="CDD" id="cd00056">
    <property type="entry name" value="ENDO3c"/>
    <property type="match status" value="1"/>
</dbReference>
<keyword evidence="5" id="KW-0378">Hydrolase</keyword>
<dbReference type="PANTHER" id="PTHR10359:SF19">
    <property type="entry name" value="DNA REPAIR GLYCOSYLASE MJ1434-RELATED"/>
    <property type="match status" value="1"/>
</dbReference>
<accession>A0AA97I2A8</accession>
<evidence type="ECO:0000313" key="11">
    <source>
        <dbReference type="EMBL" id="WOF16065.1"/>
    </source>
</evidence>
<reference evidence="11 12" key="1">
    <citation type="submission" date="2019-09" db="EMBL/GenBank/DDBJ databases">
        <title>The complete genome of Methanoplanus sp. FWC-SCC4.</title>
        <authorList>
            <person name="Chen S.-C."/>
            <person name="Zhou Y.-Z."/>
            <person name="Lai M.-C."/>
        </authorList>
    </citation>
    <scope>NUCLEOTIDE SEQUENCE [LARGE SCALE GENOMIC DNA]</scope>
    <source>
        <strain evidence="11 12">FWC-SCC4</strain>
    </source>
</reference>
<evidence type="ECO:0000256" key="4">
    <source>
        <dbReference type="ARBA" id="ARBA00022763"/>
    </source>
</evidence>
<dbReference type="GO" id="GO:0046872">
    <property type="term" value="F:metal ion binding"/>
    <property type="evidence" value="ECO:0007669"/>
    <property type="project" value="UniProtKB-KW"/>
</dbReference>
<evidence type="ECO:0000256" key="6">
    <source>
        <dbReference type="ARBA" id="ARBA00023004"/>
    </source>
</evidence>
<dbReference type="Pfam" id="PF00633">
    <property type="entry name" value="HHH"/>
    <property type="match status" value="1"/>
</dbReference>
<dbReference type="KEGG" id="mefw:F1737_04765"/>
<organism evidence="11 12">
    <name type="scientific">Methanochimaera problematica</name>
    <dbReference type="NCBI Taxonomy" id="2609417"/>
    <lineage>
        <taxon>Archaea</taxon>
        <taxon>Methanobacteriati</taxon>
        <taxon>Methanobacteriota</taxon>
        <taxon>Stenosarchaea group</taxon>
        <taxon>Methanomicrobia</taxon>
        <taxon>Methanomicrobiales</taxon>
        <taxon>Methanomicrobiaceae</taxon>
        <taxon>Methanochimaera</taxon>
    </lineage>
</organism>
<dbReference type="GO" id="GO:0019104">
    <property type="term" value="F:DNA N-glycosylase activity"/>
    <property type="evidence" value="ECO:0007669"/>
    <property type="project" value="UniProtKB-ARBA"/>
</dbReference>
<dbReference type="PIRSF" id="PIRSF001435">
    <property type="entry name" value="Nth"/>
    <property type="match status" value="1"/>
</dbReference>
<keyword evidence="12" id="KW-1185">Reference proteome</keyword>
<evidence type="ECO:0000256" key="7">
    <source>
        <dbReference type="ARBA" id="ARBA00023014"/>
    </source>
</evidence>
<dbReference type="SUPFAM" id="SSF48150">
    <property type="entry name" value="DNA-glycosylase"/>
    <property type="match status" value="1"/>
</dbReference>
<evidence type="ECO:0000256" key="5">
    <source>
        <dbReference type="ARBA" id="ARBA00022801"/>
    </source>
</evidence>
<evidence type="ECO:0000256" key="3">
    <source>
        <dbReference type="ARBA" id="ARBA00022723"/>
    </source>
</evidence>
<evidence type="ECO:0000256" key="1">
    <source>
        <dbReference type="ARBA" id="ARBA00008343"/>
    </source>
</evidence>
<keyword evidence="4" id="KW-0227">DNA damage</keyword>
<keyword evidence="8" id="KW-0234">DNA repair</keyword>
<dbReference type="GeneID" id="85229464"/>
<evidence type="ECO:0000256" key="2">
    <source>
        <dbReference type="ARBA" id="ARBA00022485"/>
    </source>
</evidence>
<keyword evidence="6" id="KW-0408">Iron</keyword>
<dbReference type="InterPro" id="IPR023170">
    <property type="entry name" value="HhH_base_excis_C"/>
</dbReference>
<evidence type="ECO:0000259" key="10">
    <source>
        <dbReference type="SMART" id="SM00478"/>
    </source>
</evidence>
<dbReference type="RefSeq" id="WP_317137640.1">
    <property type="nucleotide sequence ID" value="NZ_CP043875.1"/>
</dbReference>
<dbReference type="PANTHER" id="PTHR10359">
    <property type="entry name" value="A/G-SPECIFIC ADENINE GLYCOSYLASE/ENDONUCLEASE III"/>
    <property type="match status" value="1"/>
</dbReference>
<dbReference type="Pfam" id="PF00730">
    <property type="entry name" value="HhH-GPD"/>
    <property type="match status" value="1"/>
</dbReference>
<evidence type="ECO:0000256" key="9">
    <source>
        <dbReference type="ARBA" id="ARBA00023295"/>
    </source>
</evidence>
<dbReference type="SMART" id="SM00478">
    <property type="entry name" value="ENDO3c"/>
    <property type="match status" value="1"/>
</dbReference>
<sequence>MQDEEVCQKIELLINFLKNTYGYIDWWPGTPDEIIIGSILTQQTKWKNVENAILNLREQNISSLKDINNASFESIGEAIKCTGFYRLKTDRLKELSHFILSVYVSAENMKNIPTDVLRKELLSIKGVGPETADSILCYGLSKNSFVIDAYTEKICKCADILVKKSDLKSLFEKVLPESNMDYRTCHAWFVEYGKEYCTNKRCDECKIRNLR</sequence>
<dbReference type="Gene3D" id="1.10.1670.10">
    <property type="entry name" value="Helix-hairpin-Helix base-excision DNA repair enzymes (C-terminal)"/>
    <property type="match status" value="1"/>
</dbReference>
<keyword evidence="7" id="KW-0411">Iron-sulfur</keyword>
<evidence type="ECO:0000313" key="12">
    <source>
        <dbReference type="Proteomes" id="UP001301797"/>
    </source>
</evidence>
<dbReference type="AlphaFoldDB" id="A0AA97I2A8"/>